<dbReference type="eggNOG" id="COG2030">
    <property type="taxonomic scope" value="Bacteria"/>
</dbReference>
<evidence type="ECO:0000313" key="5">
    <source>
        <dbReference type="Proteomes" id="UP000024547"/>
    </source>
</evidence>
<dbReference type="InterPro" id="IPR002539">
    <property type="entry name" value="MaoC-like_dom"/>
</dbReference>
<feature type="domain" description="Peroxisomal multifunctional enzyme type 2-like N-terminal" evidence="3">
    <location>
        <begin position="27"/>
        <end position="151"/>
    </location>
</feature>
<dbReference type="Gene3D" id="3.10.129.10">
    <property type="entry name" value="Hotdog Thioesterase"/>
    <property type="match status" value="1"/>
</dbReference>
<reference evidence="4 5" key="1">
    <citation type="journal article" date="2014" name="Antonie Van Leeuwenhoek">
        <title>Hyphomonas beringensis sp. nov. and Hyphomonas chukchiensis sp. nov., isolated from surface seawater of the Bering Sea and Chukchi Sea.</title>
        <authorList>
            <person name="Li C."/>
            <person name="Lai Q."/>
            <person name="Li G."/>
            <person name="Dong C."/>
            <person name="Wang J."/>
            <person name="Liao Y."/>
            <person name="Shao Z."/>
        </authorList>
    </citation>
    <scope>NUCLEOTIDE SEQUENCE [LARGE SCALE GENOMIC DNA]</scope>
    <source>
        <strain evidence="4 5">22II1-22F38</strain>
    </source>
</reference>
<dbReference type="PATRIC" id="fig|1280948.3.peg.698"/>
<dbReference type="Pfam" id="PF22622">
    <property type="entry name" value="MFE-2_hydrat-2_N"/>
    <property type="match status" value="1"/>
</dbReference>
<dbReference type="Pfam" id="PF01575">
    <property type="entry name" value="MaoC_dehydratas"/>
    <property type="match status" value="1"/>
</dbReference>
<dbReference type="GO" id="GO:0044594">
    <property type="term" value="F:17-beta-hydroxysteroid dehydrogenase (NAD+) activity"/>
    <property type="evidence" value="ECO:0007669"/>
    <property type="project" value="TreeGrafter"/>
</dbReference>
<feature type="region of interest" description="Disordered" evidence="1">
    <location>
        <begin position="152"/>
        <end position="176"/>
    </location>
</feature>
<dbReference type="RefSeq" id="WP_206741147.1">
    <property type="nucleotide sequence ID" value="NZ_AWFH01000002.1"/>
</dbReference>
<dbReference type="AlphaFoldDB" id="A0A059EAI4"/>
<gene>
    <name evidence="4" type="ORF">HY36_12330</name>
</gene>
<dbReference type="STRING" id="1280948.HY36_12330"/>
<organism evidence="4 5">
    <name type="scientific">Hyphomonas atlantica</name>
    <dbReference type="NCBI Taxonomy" id="1280948"/>
    <lineage>
        <taxon>Bacteria</taxon>
        <taxon>Pseudomonadati</taxon>
        <taxon>Pseudomonadota</taxon>
        <taxon>Alphaproteobacteria</taxon>
        <taxon>Hyphomonadales</taxon>
        <taxon>Hyphomonadaceae</taxon>
        <taxon>Hyphomonas</taxon>
    </lineage>
</organism>
<keyword evidence="5" id="KW-1185">Reference proteome</keyword>
<dbReference type="PANTHER" id="PTHR13078:SF56">
    <property type="entry name" value="PEROXISOMAL MULTIFUNCTIONAL ENZYME TYPE 2"/>
    <property type="match status" value="1"/>
</dbReference>
<sequence length="292" mass="31660">MNIVRDESLPRIDYDHVMSLTKASAHAWTEKDAILYALGIGMGADPLDETELRFVYEDGLKVFPTFPVAVGFHGGALEDIGIDYRYVLHGEHAVTLHRPFPASGRASAASRISGAWDKGAAKGAIFSQEKILTLDGDTQPLATLQTTSFARAEGGFGGPRDGQPSPHRPPSRSPDHILRIATTPGQALLYRQSGDLNPLHADPGTARAAGYERPILHGLCSFAICCRAVMATYCNFDPSRIQHHQVRFSAPVYPGETLAIALWKDGKTVSFEARVESRGITAIRNGLTLLTE</sequence>
<evidence type="ECO:0000256" key="1">
    <source>
        <dbReference type="SAM" id="MobiDB-lite"/>
    </source>
</evidence>
<dbReference type="Proteomes" id="UP000024547">
    <property type="component" value="Unassembled WGS sequence"/>
</dbReference>
<feature type="domain" description="MaoC-like" evidence="2">
    <location>
        <begin position="169"/>
        <end position="278"/>
    </location>
</feature>
<comment type="caution">
    <text evidence="4">The sequence shown here is derived from an EMBL/GenBank/DDBJ whole genome shotgun (WGS) entry which is preliminary data.</text>
</comment>
<name>A0A059EAI4_9PROT</name>
<dbReference type="InterPro" id="IPR029069">
    <property type="entry name" value="HotDog_dom_sf"/>
</dbReference>
<accession>A0A059EAI4</accession>
<evidence type="ECO:0000259" key="3">
    <source>
        <dbReference type="Pfam" id="PF22622"/>
    </source>
</evidence>
<dbReference type="PANTHER" id="PTHR13078">
    <property type="entry name" value="PEROXISOMAL MULTIFUNCTIONAL ENZYME TYPE 2-RELATED"/>
    <property type="match status" value="1"/>
</dbReference>
<dbReference type="GO" id="GO:0006635">
    <property type="term" value="P:fatty acid beta-oxidation"/>
    <property type="evidence" value="ECO:0007669"/>
    <property type="project" value="TreeGrafter"/>
</dbReference>
<dbReference type="CDD" id="cd03448">
    <property type="entry name" value="HDE_HSD"/>
    <property type="match status" value="1"/>
</dbReference>
<evidence type="ECO:0000259" key="2">
    <source>
        <dbReference type="Pfam" id="PF01575"/>
    </source>
</evidence>
<dbReference type="InterPro" id="IPR054357">
    <property type="entry name" value="MFE-2_N"/>
</dbReference>
<dbReference type="GO" id="GO:0003857">
    <property type="term" value="F:(3S)-3-hydroxyacyl-CoA dehydrogenase (NAD+) activity"/>
    <property type="evidence" value="ECO:0007669"/>
    <property type="project" value="TreeGrafter"/>
</dbReference>
<evidence type="ECO:0000313" key="4">
    <source>
        <dbReference type="EMBL" id="KCZ64625.1"/>
    </source>
</evidence>
<dbReference type="GO" id="GO:0004300">
    <property type="term" value="F:enoyl-CoA hydratase activity"/>
    <property type="evidence" value="ECO:0007669"/>
    <property type="project" value="TreeGrafter"/>
</dbReference>
<protein>
    <submittedName>
        <fullName evidence="4">Uncharacterized protein</fullName>
    </submittedName>
</protein>
<dbReference type="SUPFAM" id="SSF54637">
    <property type="entry name" value="Thioesterase/thiol ester dehydrase-isomerase"/>
    <property type="match status" value="2"/>
</dbReference>
<dbReference type="EMBL" id="AWFH01000002">
    <property type="protein sequence ID" value="KCZ64625.1"/>
    <property type="molecule type" value="Genomic_DNA"/>
</dbReference>
<proteinExistence type="predicted"/>